<evidence type="ECO:0008006" key="5">
    <source>
        <dbReference type="Google" id="ProtNLM"/>
    </source>
</evidence>
<feature type="non-terminal residue" evidence="3">
    <location>
        <position position="1"/>
    </location>
</feature>
<keyword evidence="4" id="KW-1185">Reference proteome</keyword>
<dbReference type="InterPro" id="IPR016617">
    <property type="entry name" value="ARMC1"/>
</dbReference>
<evidence type="ECO:0000256" key="2">
    <source>
        <dbReference type="ARBA" id="ARBA00023136"/>
    </source>
</evidence>
<name>A0ABV0MR38_9TELE</name>
<gene>
    <name evidence="3" type="ORF">GOODEAATRI_010978</name>
</gene>
<dbReference type="Proteomes" id="UP001476798">
    <property type="component" value="Unassembled WGS sequence"/>
</dbReference>
<sequence>DGNSMHAFHLLPFSCQTRRSLCEEALLKIRGVISFTFQMAVKRCVVRIRSDLKAELMLPFQEDSSVLVEENTDIPDYLPEDESPSQEQDKAVTRVGSVTDGLGWLSTAANFLTRSFYW</sequence>
<comment type="caution">
    <text evidence="3">The sequence shown here is derived from an EMBL/GenBank/DDBJ whole genome shotgun (WGS) entry which is preliminary data.</text>
</comment>
<keyword evidence="2" id="KW-0472">Membrane</keyword>
<evidence type="ECO:0000313" key="3">
    <source>
        <dbReference type="EMBL" id="MEQ2161586.1"/>
    </source>
</evidence>
<dbReference type="EMBL" id="JAHRIO010010657">
    <property type="protein sequence ID" value="MEQ2161586.1"/>
    <property type="molecule type" value="Genomic_DNA"/>
</dbReference>
<evidence type="ECO:0000313" key="4">
    <source>
        <dbReference type="Proteomes" id="UP001476798"/>
    </source>
</evidence>
<comment type="subcellular location">
    <subcellularLocation>
        <location evidence="1">Membrane</location>
    </subcellularLocation>
</comment>
<dbReference type="PANTHER" id="PTHR46840:SF1">
    <property type="entry name" value="ARMADILLO REPEAT-CONTAINING PROTEIN 1"/>
    <property type="match status" value="1"/>
</dbReference>
<evidence type="ECO:0000256" key="1">
    <source>
        <dbReference type="ARBA" id="ARBA00004370"/>
    </source>
</evidence>
<proteinExistence type="predicted"/>
<dbReference type="PANTHER" id="PTHR46840">
    <property type="entry name" value="ARMADILLO REPEAT-CONTAINING PROTEIN 1"/>
    <property type="match status" value="1"/>
</dbReference>
<protein>
    <recommendedName>
        <fullName evidence="5">Armadillo repeat-containing protein 1</fullName>
    </recommendedName>
</protein>
<organism evidence="3 4">
    <name type="scientific">Goodea atripinnis</name>
    <dbReference type="NCBI Taxonomy" id="208336"/>
    <lineage>
        <taxon>Eukaryota</taxon>
        <taxon>Metazoa</taxon>
        <taxon>Chordata</taxon>
        <taxon>Craniata</taxon>
        <taxon>Vertebrata</taxon>
        <taxon>Euteleostomi</taxon>
        <taxon>Actinopterygii</taxon>
        <taxon>Neopterygii</taxon>
        <taxon>Teleostei</taxon>
        <taxon>Neoteleostei</taxon>
        <taxon>Acanthomorphata</taxon>
        <taxon>Ovalentaria</taxon>
        <taxon>Atherinomorphae</taxon>
        <taxon>Cyprinodontiformes</taxon>
        <taxon>Goodeidae</taxon>
        <taxon>Goodea</taxon>
    </lineage>
</organism>
<accession>A0ABV0MR38</accession>
<reference evidence="3 4" key="1">
    <citation type="submission" date="2021-06" db="EMBL/GenBank/DDBJ databases">
        <authorList>
            <person name="Palmer J.M."/>
        </authorList>
    </citation>
    <scope>NUCLEOTIDE SEQUENCE [LARGE SCALE GENOMIC DNA]</scope>
    <source>
        <strain evidence="3 4">GA_2019</strain>
        <tissue evidence="3">Muscle</tissue>
    </source>
</reference>